<evidence type="ECO:0000256" key="1">
    <source>
        <dbReference type="SAM" id="MobiDB-lite"/>
    </source>
</evidence>
<evidence type="ECO:0000313" key="3">
    <source>
        <dbReference type="EMBL" id="GAH13106.1"/>
    </source>
</evidence>
<accession>X1CX89</accession>
<comment type="caution">
    <text evidence="3">The sequence shown here is derived from an EMBL/GenBank/DDBJ whole genome shotgun (WGS) entry which is preliminary data.</text>
</comment>
<dbReference type="InterPro" id="IPR026870">
    <property type="entry name" value="Zinc_ribbon_dom"/>
</dbReference>
<reference evidence="3" key="1">
    <citation type="journal article" date="2014" name="Front. Microbiol.">
        <title>High frequency of phylogenetically diverse reductive dehalogenase-homologous genes in deep subseafloor sedimentary metagenomes.</title>
        <authorList>
            <person name="Kawai M."/>
            <person name="Futagami T."/>
            <person name="Toyoda A."/>
            <person name="Takaki Y."/>
            <person name="Nishi S."/>
            <person name="Hori S."/>
            <person name="Arai W."/>
            <person name="Tsubouchi T."/>
            <person name="Morono Y."/>
            <person name="Uchiyama I."/>
            <person name="Ito T."/>
            <person name="Fujiyama A."/>
            <person name="Inagaki F."/>
            <person name="Takami H."/>
        </authorList>
    </citation>
    <scope>NUCLEOTIDE SEQUENCE</scope>
    <source>
        <strain evidence="3">Expedition CK06-06</strain>
    </source>
</reference>
<dbReference type="AlphaFoldDB" id="X1CX89"/>
<evidence type="ECO:0000259" key="2">
    <source>
        <dbReference type="Pfam" id="PF13240"/>
    </source>
</evidence>
<feature type="non-terminal residue" evidence="3">
    <location>
        <position position="126"/>
    </location>
</feature>
<gene>
    <name evidence="3" type="ORF">S01H4_54428</name>
</gene>
<sequence length="126" mass="14573">MSPKYCPYCGKPTKKSDKFCIICGKPLLTDIPKSATKSQIKDIPEDIETGKLETEGKEPEPDQEEISLTNNDRYKIKSKKHKELNGIKPLPEEVKEQMVYYIEYNDIQLNKKVLIERLNEISKLTK</sequence>
<organism evidence="3">
    <name type="scientific">marine sediment metagenome</name>
    <dbReference type="NCBI Taxonomy" id="412755"/>
    <lineage>
        <taxon>unclassified sequences</taxon>
        <taxon>metagenomes</taxon>
        <taxon>ecological metagenomes</taxon>
    </lineage>
</organism>
<dbReference type="Pfam" id="PF13240">
    <property type="entry name" value="Zn_Ribbon_1"/>
    <property type="match status" value="1"/>
</dbReference>
<feature type="compositionally biased region" description="Basic and acidic residues" evidence="1">
    <location>
        <begin position="39"/>
        <end position="60"/>
    </location>
</feature>
<dbReference type="EMBL" id="BART01031321">
    <property type="protein sequence ID" value="GAH13106.1"/>
    <property type="molecule type" value="Genomic_DNA"/>
</dbReference>
<proteinExistence type="predicted"/>
<feature type="region of interest" description="Disordered" evidence="1">
    <location>
        <begin position="35"/>
        <end position="68"/>
    </location>
</feature>
<feature type="domain" description="Zinc-ribbon" evidence="2">
    <location>
        <begin position="5"/>
        <end position="27"/>
    </location>
</feature>
<protein>
    <recommendedName>
        <fullName evidence="2">Zinc-ribbon domain-containing protein</fullName>
    </recommendedName>
</protein>
<name>X1CX89_9ZZZZ</name>